<dbReference type="PhylomeDB" id="B2J3A0"/>
<feature type="transmembrane region" description="Helical" evidence="1">
    <location>
        <begin position="146"/>
        <end position="170"/>
    </location>
</feature>
<dbReference type="Pfam" id="PF16927">
    <property type="entry name" value="HisKA_7TM"/>
    <property type="match status" value="1"/>
</dbReference>
<dbReference type="NCBIfam" id="TIGR00254">
    <property type="entry name" value="GGDEF"/>
    <property type="match status" value="1"/>
</dbReference>
<feature type="transmembrane region" description="Helical" evidence="1">
    <location>
        <begin position="205"/>
        <end position="222"/>
    </location>
</feature>
<feature type="domain" description="PAC" evidence="3">
    <location>
        <begin position="297"/>
        <end position="349"/>
    </location>
</feature>
<dbReference type="SMART" id="SM00267">
    <property type="entry name" value="GGDEF"/>
    <property type="match status" value="1"/>
</dbReference>
<feature type="domain" description="GGDEF" evidence="4">
    <location>
        <begin position="402"/>
        <end position="535"/>
    </location>
</feature>
<dbReference type="SUPFAM" id="SSF55785">
    <property type="entry name" value="PYP-like sensor domain (PAS domain)"/>
    <property type="match status" value="1"/>
</dbReference>
<protein>
    <submittedName>
        <fullName evidence="5">Diguanylate cyclase with PAS/PAC sensor</fullName>
    </submittedName>
</protein>
<gene>
    <name evidence="5" type="ordered locus">Npun_R5220</name>
</gene>
<feature type="transmembrane region" description="Helical" evidence="1">
    <location>
        <begin position="73"/>
        <end position="91"/>
    </location>
</feature>
<dbReference type="PROSITE" id="PS50112">
    <property type="entry name" value="PAS"/>
    <property type="match status" value="1"/>
</dbReference>
<dbReference type="InterPro" id="IPR000014">
    <property type="entry name" value="PAS"/>
</dbReference>
<feature type="transmembrane region" description="Helical" evidence="1">
    <location>
        <begin position="103"/>
        <end position="126"/>
    </location>
</feature>
<dbReference type="GO" id="GO:0005886">
    <property type="term" value="C:plasma membrane"/>
    <property type="evidence" value="ECO:0007669"/>
    <property type="project" value="TreeGrafter"/>
</dbReference>
<dbReference type="EnsemblBacteria" id="ACC83550">
    <property type="protein sequence ID" value="ACC83550"/>
    <property type="gene ID" value="Npun_R5220"/>
</dbReference>
<reference evidence="5 6" key="2">
    <citation type="journal article" date="2013" name="Plant Physiol.">
        <title>A Nostoc punctiforme Sugar Transporter Necessary to Establish a Cyanobacterium-Plant Symbiosis.</title>
        <authorList>
            <person name="Ekman M."/>
            <person name="Picossi S."/>
            <person name="Campbell E.L."/>
            <person name="Meeks J.C."/>
            <person name="Flores E."/>
        </authorList>
    </citation>
    <scope>NUCLEOTIDE SEQUENCE [LARGE SCALE GENOMIC DNA]</scope>
    <source>
        <strain evidence="6">ATCC 29133 / PCC 73102</strain>
    </source>
</reference>
<dbReference type="KEGG" id="npu:Npun_R5220"/>
<evidence type="ECO:0000313" key="5">
    <source>
        <dbReference type="EMBL" id="ACC83550.1"/>
    </source>
</evidence>
<evidence type="ECO:0000259" key="3">
    <source>
        <dbReference type="PROSITE" id="PS50113"/>
    </source>
</evidence>
<dbReference type="CDD" id="cd01949">
    <property type="entry name" value="GGDEF"/>
    <property type="match status" value="1"/>
</dbReference>
<dbReference type="STRING" id="63737.Npun_R5220"/>
<reference evidence="6" key="1">
    <citation type="submission" date="2008-04" db="EMBL/GenBank/DDBJ databases">
        <title>Complete sequence of chromosome of Nostoc punctiforme ATCC 29133.</title>
        <authorList>
            <consortium name="US DOE Joint Genome Institute"/>
            <person name="Copeland A."/>
            <person name="Lucas S."/>
            <person name="Lapidus A."/>
            <person name="Glavina del Rio T."/>
            <person name="Dalin E."/>
            <person name="Tice H."/>
            <person name="Pitluck S."/>
            <person name="Chain P."/>
            <person name="Malfatti S."/>
            <person name="Shin M."/>
            <person name="Vergez L."/>
            <person name="Schmutz J."/>
            <person name="Larimer F."/>
            <person name="Land M."/>
            <person name="Hauser L."/>
            <person name="Kyrpides N."/>
            <person name="Kim E."/>
            <person name="Meeks J.C."/>
            <person name="Elhai J."/>
            <person name="Campbell E.L."/>
            <person name="Thiel T."/>
            <person name="Longmire J."/>
            <person name="Potts M."/>
            <person name="Atlas R."/>
        </authorList>
    </citation>
    <scope>NUCLEOTIDE SEQUENCE [LARGE SCALE GENOMIC DNA]</scope>
    <source>
        <strain evidence="6">ATCC 29133 / PCC 73102</strain>
    </source>
</reference>
<keyword evidence="1" id="KW-0472">Membrane</keyword>
<dbReference type="GO" id="GO:0043709">
    <property type="term" value="P:cell adhesion involved in single-species biofilm formation"/>
    <property type="evidence" value="ECO:0007669"/>
    <property type="project" value="TreeGrafter"/>
</dbReference>
<feature type="transmembrane region" description="Helical" evidence="1">
    <location>
        <begin position="6"/>
        <end position="27"/>
    </location>
</feature>
<dbReference type="eggNOG" id="COG3706">
    <property type="taxonomic scope" value="Bacteria"/>
</dbReference>
<dbReference type="Pfam" id="PF13188">
    <property type="entry name" value="PAS_8"/>
    <property type="match status" value="1"/>
</dbReference>
<evidence type="ECO:0000259" key="4">
    <source>
        <dbReference type="PROSITE" id="PS50887"/>
    </source>
</evidence>
<dbReference type="FunFam" id="3.30.70.270:FF:000001">
    <property type="entry name" value="Diguanylate cyclase domain protein"/>
    <property type="match status" value="1"/>
</dbReference>
<organism evidence="5 6">
    <name type="scientific">Nostoc punctiforme (strain ATCC 29133 / PCC 73102)</name>
    <dbReference type="NCBI Taxonomy" id="63737"/>
    <lineage>
        <taxon>Bacteria</taxon>
        <taxon>Bacillati</taxon>
        <taxon>Cyanobacteriota</taxon>
        <taxon>Cyanophyceae</taxon>
        <taxon>Nostocales</taxon>
        <taxon>Nostocaceae</taxon>
        <taxon>Nostoc</taxon>
    </lineage>
</organism>
<feature type="transmembrane region" description="Helical" evidence="1">
    <location>
        <begin position="39"/>
        <end position="61"/>
    </location>
</feature>
<dbReference type="SUPFAM" id="SSF55073">
    <property type="entry name" value="Nucleotide cyclase"/>
    <property type="match status" value="1"/>
</dbReference>
<keyword evidence="1" id="KW-0812">Transmembrane</keyword>
<dbReference type="InterPro" id="IPR031621">
    <property type="entry name" value="HisKA_7TM"/>
</dbReference>
<name>B2J3A0_NOSP7</name>
<dbReference type="Gene3D" id="3.30.450.20">
    <property type="entry name" value="PAS domain"/>
    <property type="match status" value="1"/>
</dbReference>
<evidence type="ECO:0000313" key="6">
    <source>
        <dbReference type="Proteomes" id="UP000001191"/>
    </source>
</evidence>
<dbReference type="Gene3D" id="3.30.70.270">
    <property type="match status" value="1"/>
</dbReference>
<dbReference type="GO" id="GO:1902201">
    <property type="term" value="P:negative regulation of bacterial-type flagellum-dependent cell motility"/>
    <property type="evidence" value="ECO:0007669"/>
    <property type="project" value="TreeGrafter"/>
</dbReference>
<sequence>MLFQYNLYFVILSITVIISVTVAFAAWQRRSISLASKPFISMMLAIAGYATVAAMEAGAIMLREKIFWSKLEYVGSGSVITLFLIFAMHFTNKNRWLTPRNTALLWAIPTFNMILVATNEWHGLVWSGFLPDPKGTNFVIYQHNLGFFWIMICVYLYTLTGVVMLIQKALVPSVLSRRQSSMALVGAVLPILGASLYMLRLTPPGLNITPMSFMLAGLFYFVSLSRFRMFDLVPVARDTLIENMSDGVLVLDAKNRIIDFNLALKHLIGVKKQDIGQPAAQVLAQWPEIVRLYHTYESVKIEIFIDSVTPCYVELLITSLHNRRKQLTGRLLVLRDITQRYQAESELRQANEYLHKQVLEIQTLQVQLREQAMRDGLTGLFNRRYFDEIFPKELIRAMRDSDRVALIIMDIDYFKNINDTFGHQAGDRVIQVFADLLRNYSDSQNIVCRYGGEEFVLALPGLTQEKAYQHAEQIRLSFQAAQLESGGKQIHTTVSGGVGVFPDHGKTTDELLQVVDQALYAAKLHGRNCIKRVQSN</sequence>
<dbReference type="InterPro" id="IPR043128">
    <property type="entry name" value="Rev_trsase/Diguanyl_cyclase"/>
</dbReference>
<dbReference type="InterPro" id="IPR035965">
    <property type="entry name" value="PAS-like_dom_sf"/>
</dbReference>
<dbReference type="PROSITE" id="PS50113">
    <property type="entry name" value="PAC"/>
    <property type="match status" value="1"/>
</dbReference>
<accession>B2J3A0</accession>
<evidence type="ECO:0000259" key="2">
    <source>
        <dbReference type="PROSITE" id="PS50112"/>
    </source>
</evidence>
<dbReference type="AlphaFoldDB" id="B2J3A0"/>
<dbReference type="InterPro" id="IPR029787">
    <property type="entry name" value="Nucleotide_cyclase"/>
</dbReference>
<feature type="transmembrane region" description="Helical" evidence="1">
    <location>
        <begin position="182"/>
        <end position="199"/>
    </location>
</feature>
<keyword evidence="6" id="KW-1185">Reference proteome</keyword>
<dbReference type="Proteomes" id="UP000001191">
    <property type="component" value="Chromosome"/>
</dbReference>
<dbReference type="RefSeq" id="WP_012411502.1">
    <property type="nucleotide sequence ID" value="NC_010628.1"/>
</dbReference>
<dbReference type="CDD" id="cd00130">
    <property type="entry name" value="PAS"/>
    <property type="match status" value="1"/>
</dbReference>
<dbReference type="OrthoDB" id="9783388at2"/>
<dbReference type="InterPro" id="IPR000160">
    <property type="entry name" value="GGDEF_dom"/>
</dbReference>
<evidence type="ECO:0000256" key="1">
    <source>
        <dbReference type="SAM" id="Phobius"/>
    </source>
</evidence>
<dbReference type="EMBL" id="CP001037">
    <property type="protein sequence ID" value="ACC83550.1"/>
    <property type="molecule type" value="Genomic_DNA"/>
</dbReference>
<dbReference type="PANTHER" id="PTHR45138:SF9">
    <property type="entry name" value="DIGUANYLATE CYCLASE DGCM-RELATED"/>
    <property type="match status" value="1"/>
</dbReference>
<dbReference type="GO" id="GO:0052621">
    <property type="term" value="F:diguanylate cyclase activity"/>
    <property type="evidence" value="ECO:0007669"/>
    <property type="project" value="TreeGrafter"/>
</dbReference>
<dbReference type="HOGENOM" id="CLU_025182_1_0_3"/>
<dbReference type="PANTHER" id="PTHR45138">
    <property type="entry name" value="REGULATORY COMPONENTS OF SENSORY TRANSDUCTION SYSTEM"/>
    <property type="match status" value="1"/>
</dbReference>
<dbReference type="Pfam" id="PF00990">
    <property type="entry name" value="GGDEF"/>
    <property type="match status" value="1"/>
</dbReference>
<dbReference type="InterPro" id="IPR000700">
    <property type="entry name" value="PAS-assoc_C"/>
</dbReference>
<proteinExistence type="predicted"/>
<dbReference type="InterPro" id="IPR050469">
    <property type="entry name" value="Diguanylate_Cyclase"/>
</dbReference>
<dbReference type="NCBIfam" id="TIGR00229">
    <property type="entry name" value="sensory_box"/>
    <property type="match status" value="1"/>
</dbReference>
<feature type="domain" description="PAS" evidence="2">
    <location>
        <begin position="240"/>
        <end position="275"/>
    </location>
</feature>
<dbReference type="PROSITE" id="PS50887">
    <property type="entry name" value="GGDEF"/>
    <property type="match status" value="1"/>
</dbReference>
<keyword evidence="1" id="KW-1133">Transmembrane helix</keyword>